<evidence type="ECO:0000313" key="1">
    <source>
        <dbReference type="EMBL" id="WAH36129.1"/>
    </source>
</evidence>
<reference evidence="1" key="1">
    <citation type="submission" date="2022-08" db="EMBL/GenBank/DDBJ databases">
        <title>Alicyclobacillus dauci DSM2870, complete genome.</title>
        <authorList>
            <person name="Wang Q."/>
            <person name="Cai R."/>
            <person name="Wang Z."/>
        </authorList>
    </citation>
    <scope>NUCLEOTIDE SEQUENCE</scope>
    <source>
        <strain evidence="1">DSM 28700</strain>
    </source>
</reference>
<protein>
    <submittedName>
        <fullName evidence="1">Acyltransferase</fullName>
    </submittedName>
</protein>
<dbReference type="InterPro" id="IPR051159">
    <property type="entry name" value="Hexapeptide_acetyltransf"/>
</dbReference>
<dbReference type="SUPFAM" id="SSF51161">
    <property type="entry name" value="Trimeric LpxA-like enzymes"/>
    <property type="match status" value="1"/>
</dbReference>
<evidence type="ECO:0000313" key="2">
    <source>
        <dbReference type="Proteomes" id="UP001164803"/>
    </source>
</evidence>
<dbReference type="GO" id="GO:0016746">
    <property type="term" value="F:acyltransferase activity"/>
    <property type="evidence" value="ECO:0007669"/>
    <property type="project" value="UniProtKB-KW"/>
</dbReference>
<accession>A0ABY6Z090</accession>
<keyword evidence="2" id="KW-1185">Reference proteome</keyword>
<sequence length="217" mass="23617">MNIQQMIRHPGIPIKSFWLSLHYAPRRFWKFPITASRNAVIKSGTGAELRVGERLELGRFTTRVGEIGQINLDHTVVQLAKGSRFISDGRVTLGPGVRVIVGEDAEVHIGKNTFISANSKVISRSKVDIGDDCAISWDVQILDTDFHELNGQRTVTAPIKIGNHVWISSGVNILKGITIGDGAVIGAGTVVTKDVPRGALAVGNPARIVRKNVRWSL</sequence>
<dbReference type="EMBL" id="CP104064">
    <property type="protein sequence ID" value="WAH36129.1"/>
    <property type="molecule type" value="Genomic_DNA"/>
</dbReference>
<dbReference type="Gene3D" id="2.160.10.10">
    <property type="entry name" value="Hexapeptide repeat proteins"/>
    <property type="match status" value="1"/>
</dbReference>
<dbReference type="CDD" id="cd04647">
    <property type="entry name" value="LbH_MAT_like"/>
    <property type="match status" value="1"/>
</dbReference>
<dbReference type="Proteomes" id="UP001164803">
    <property type="component" value="Chromosome"/>
</dbReference>
<gene>
    <name evidence="1" type="ORF">NZD86_18045</name>
</gene>
<dbReference type="InterPro" id="IPR011004">
    <property type="entry name" value="Trimer_LpxA-like_sf"/>
</dbReference>
<proteinExistence type="predicted"/>
<dbReference type="Pfam" id="PF00132">
    <property type="entry name" value="Hexapep"/>
    <property type="match status" value="1"/>
</dbReference>
<dbReference type="PANTHER" id="PTHR23416">
    <property type="entry name" value="SIALIC ACID SYNTHASE-RELATED"/>
    <property type="match status" value="1"/>
</dbReference>
<organism evidence="1 2">
    <name type="scientific">Alicyclobacillus dauci</name>
    <dbReference type="NCBI Taxonomy" id="1475485"/>
    <lineage>
        <taxon>Bacteria</taxon>
        <taxon>Bacillati</taxon>
        <taxon>Bacillota</taxon>
        <taxon>Bacilli</taxon>
        <taxon>Bacillales</taxon>
        <taxon>Alicyclobacillaceae</taxon>
        <taxon>Alicyclobacillus</taxon>
    </lineage>
</organism>
<dbReference type="Pfam" id="PF14602">
    <property type="entry name" value="Hexapep_2"/>
    <property type="match status" value="1"/>
</dbReference>
<dbReference type="PANTHER" id="PTHR23416:SF78">
    <property type="entry name" value="LIPOPOLYSACCHARIDE BIOSYNTHESIS O-ACETYL TRANSFERASE WBBJ-RELATED"/>
    <property type="match status" value="1"/>
</dbReference>
<name>A0ABY6Z090_9BACL</name>
<keyword evidence="1" id="KW-0012">Acyltransferase</keyword>
<dbReference type="RefSeq" id="WP_268043437.1">
    <property type="nucleotide sequence ID" value="NZ_CP104064.1"/>
</dbReference>
<keyword evidence="1" id="KW-0808">Transferase</keyword>
<dbReference type="InterPro" id="IPR001451">
    <property type="entry name" value="Hexapep"/>
</dbReference>